<name>A0A1R3KKB6_9ROSI</name>
<dbReference type="AlphaFoldDB" id="A0A1R3KKB6"/>
<sequence length="83" mass="9520">MLDAVVDNGTREGLDKFLKAASSELETVLHYEFMQDYKVHLKHLDGHIEEATEFLYFRSGLILTFILLHPFQISTKAGFNNFG</sequence>
<reference evidence="2" key="1">
    <citation type="submission" date="2013-09" db="EMBL/GenBank/DDBJ databases">
        <title>Corchorus olitorius genome sequencing.</title>
        <authorList>
            <person name="Alam M."/>
            <person name="Haque M.S."/>
            <person name="Islam M.S."/>
            <person name="Emdad E.M."/>
            <person name="Islam M.M."/>
            <person name="Ahmed B."/>
            <person name="Halim A."/>
            <person name="Hossen Q.M.M."/>
            <person name="Hossain M.Z."/>
            <person name="Ahmed R."/>
            <person name="Khan M.M."/>
            <person name="Islam R."/>
            <person name="Rashid M.M."/>
            <person name="Khan S.A."/>
            <person name="Rahman M.S."/>
            <person name="Alam M."/>
            <person name="Yahiya A.S."/>
            <person name="Khan M.S."/>
            <person name="Azam M.S."/>
            <person name="Haque T."/>
            <person name="Lashkar M.Z.H."/>
            <person name="Akhand A.I."/>
            <person name="Morshed G."/>
            <person name="Roy S."/>
            <person name="Uddin K.S."/>
            <person name="Rabeya T."/>
            <person name="Hossain A.S."/>
            <person name="Chowdhury A."/>
            <person name="Snigdha A.R."/>
            <person name="Mortoza M.S."/>
            <person name="Matin S.A."/>
            <person name="Hoque S.M.E."/>
            <person name="Islam M.K."/>
            <person name="Roy D.K."/>
            <person name="Haider R."/>
            <person name="Moosa M.M."/>
            <person name="Elias S.M."/>
            <person name="Hasan A.M."/>
            <person name="Jahan S."/>
            <person name="Shafiuddin M."/>
            <person name="Mahmood N."/>
            <person name="Shommy N.S."/>
        </authorList>
    </citation>
    <scope>NUCLEOTIDE SEQUENCE [LARGE SCALE GENOMIC DNA]</scope>
    <source>
        <strain evidence="2">cv. O-4</strain>
    </source>
</reference>
<dbReference type="STRING" id="93759.A0A1R3KKB6"/>
<evidence type="ECO:0000313" key="2">
    <source>
        <dbReference type="Proteomes" id="UP000187203"/>
    </source>
</evidence>
<gene>
    <name evidence="1" type="ORF">COLO4_07239</name>
</gene>
<dbReference type="PANTHER" id="PTHR31332">
    <property type="entry name" value="7-HYDROXYMETHYL CHLOROPHYLL A REDUCTASE, CHLOROPLASTIC"/>
    <property type="match status" value="1"/>
</dbReference>
<accession>A0A1R3KKB6</accession>
<dbReference type="EMBL" id="AWUE01013164">
    <property type="protein sequence ID" value="OMP07553.1"/>
    <property type="molecule type" value="Genomic_DNA"/>
</dbReference>
<organism evidence="1 2">
    <name type="scientific">Corchorus olitorius</name>
    <dbReference type="NCBI Taxonomy" id="93759"/>
    <lineage>
        <taxon>Eukaryota</taxon>
        <taxon>Viridiplantae</taxon>
        <taxon>Streptophyta</taxon>
        <taxon>Embryophyta</taxon>
        <taxon>Tracheophyta</taxon>
        <taxon>Spermatophyta</taxon>
        <taxon>Magnoliopsida</taxon>
        <taxon>eudicotyledons</taxon>
        <taxon>Gunneridae</taxon>
        <taxon>Pentapetalae</taxon>
        <taxon>rosids</taxon>
        <taxon>malvids</taxon>
        <taxon>Malvales</taxon>
        <taxon>Malvaceae</taxon>
        <taxon>Grewioideae</taxon>
        <taxon>Apeibeae</taxon>
        <taxon>Corchorus</taxon>
    </lineage>
</organism>
<evidence type="ECO:0000313" key="1">
    <source>
        <dbReference type="EMBL" id="OMP07553.1"/>
    </source>
</evidence>
<dbReference type="GO" id="GO:0090415">
    <property type="term" value="F:7-hydroxymethyl chlorophyll a reductase activity"/>
    <property type="evidence" value="ECO:0007669"/>
    <property type="project" value="TreeGrafter"/>
</dbReference>
<dbReference type="GO" id="GO:0033354">
    <property type="term" value="P:chlorophyll cycle"/>
    <property type="evidence" value="ECO:0007669"/>
    <property type="project" value="TreeGrafter"/>
</dbReference>
<comment type="caution">
    <text evidence="1">The sequence shown here is derived from an EMBL/GenBank/DDBJ whole genome shotgun (WGS) entry which is preliminary data.</text>
</comment>
<protein>
    <submittedName>
        <fullName evidence="1">Uncharacterized protein</fullName>
    </submittedName>
</protein>
<dbReference type="PANTHER" id="PTHR31332:SF0">
    <property type="entry name" value="7-HYDROXYMETHYL CHLOROPHYLL A REDUCTASE, CHLOROPLASTIC"/>
    <property type="match status" value="1"/>
</dbReference>
<dbReference type="GO" id="GO:0009507">
    <property type="term" value="C:chloroplast"/>
    <property type="evidence" value="ECO:0007669"/>
    <property type="project" value="TreeGrafter"/>
</dbReference>
<keyword evidence="2" id="KW-1185">Reference proteome</keyword>
<dbReference type="InterPro" id="IPR045220">
    <property type="entry name" value="FRHB/FDHB/HCAR-like"/>
</dbReference>
<proteinExistence type="predicted"/>
<dbReference type="OrthoDB" id="10425364at2759"/>
<dbReference type="Proteomes" id="UP000187203">
    <property type="component" value="Unassembled WGS sequence"/>
</dbReference>